<reference evidence="1" key="1">
    <citation type="submission" date="2021-02" db="EMBL/GenBank/DDBJ databases">
        <authorList>
            <person name="Dougan E. K."/>
            <person name="Rhodes N."/>
            <person name="Thang M."/>
            <person name="Chan C."/>
        </authorList>
    </citation>
    <scope>NUCLEOTIDE SEQUENCE</scope>
</reference>
<gene>
    <name evidence="1" type="ORF">SNAT2548_LOCUS30339</name>
</gene>
<dbReference type="EMBL" id="CAJNDS010002602">
    <property type="protein sequence ID" value="CAE7540957.1"/>
    <property type="molecule type" value="Genomic_DNA"/>
</dbReference>
<evidence type="ECO:0000313" key="1">
    <source>
        <dbReference type="EMBL" id="CAE7540957.1"/>
    </source>
</evidence>
<name>A0A812TT17_9DINO</name>
<sequence length="100" mass="11227">MAEDRDSLLSLLLPYRSSSEVSAESLYAILGHQHRAERLHLDDMFSAATPPRCMTAGNDAKHGKPLSSSTSKEYVLCHHSEQLWPVSMSEAAWWNINDDQ</sequence>
<dbReference type="Proteomes" id="UP000604046">
    <property type="component" value="Unassembled WGS sequence"/>
</dbReference>
<comment type="caution">
    <text evidence="1">The sequence shown here is derived from an EMBL/GenBank/DDBJ whole genome shotgun (WGS) entry which is preliminary data.</text>
</comment>
<accession>A0A812TT17</accession>
<keyword evidence="2" id="KW-1185">Reference proteome</keyword>
<dbReference type="AlphaFoldDB" id="A0A812TT17"/>
<protein>
    <submittedName>
        <fullName evidence="1">Uncharacterized protein</fullName>
    </submittedName>
</protein>
<proteinExistence type="predicted"/>
<evidence type="ECO:0000313" key="2">
    <source>
        <dbReference type="Proteomes" id="UP000604046"/>
    </source>
</evidence>
<organism evidence="1 2">
    <name type="scientific">Symbiodinium natans</name>
    <dbReference type="NCBI Taxonomy" id="878477"/>
    <lineage>
        <taxon>Eukaryota</taxon>
        <taxon>Sar</taxon>
        <taxon>Alveolata</taxon>
        <taxon>Dinophyceae</taxon>
        <taxon>Suessiales</taxon>
        <taxon>Symbiodiniaceae</taxon>
        <taxon>Symbiodinium</taxon>
    </lineage>
</organism>